<protein>
    <submittedName>
        <fullName evidence="1">Uncharacterized protein</fullName>
    </submittedName>
</protein>
<gene>
    <name evidence="1" type="ORF">BDV24DRAFT_130208</name>
</gene>
<dbReference type="EMBL" id="ML737133">
    <property type="protein sequence ID" value="KAE8342660.1"/>
    <property type="molecule type" value="Genomic_DNA"/>
</dbReference>
<sequence length="102" mass="11264">MDILLHICSIRSISRSLSAHRYPSAFPFSSTSNATKSELLRIPSTYQTLRYTALTIGTCTIAFSTLLPACQACRPGPGHFYRSTWTGDLMTSPRTCVAKWSS</sequence>
<proteinExistence type="predicted"/>
<accession>A0A5N6YGD8</accession>
<evidence type="ECO:0000313" key="1">
    <source>
        <dbReference type="EMBL" id="KAE8342660.1"/>
    </source>
</evidence>
<dbReference type="AlphaFoldDB" id="A0A5N6YGD8"/>
<name>A0A5N6YGD8_9EURO</name>
<dbReference type="Proteomes" id="UP000325558">
    <property type="component" value="Unassembled WGS sequence"/>
</dbReference>
<reference evidence="1" key="1">
    <citation type="submission" date="2019-04" db="EMBL/GenBank/DDBJ databases">
        <title>Friends and foes A comparative genomics study of 23 Aspergillus species from section Flavi.</title>
        <authorList>
            <consortium name="DOE Joint Genome Institute"/>
            <person name="Kjaerbolling I."/>
            <person name="Vesth T."/>
            <person name="Frisvad J.C."/>
            <person name="Nybo J.L."/>
            <person name="Theobald S."/>
            <person name="Kildgaard S."/>
            <person name="Isbrandt T."/>
            <person name="Kuo A."/>
            <person name="Sato A."/>
            <person name="Lyhne E.K."/>
            <person name="Kogle M.E."/>
            <person name="Wiebenga A."/>
            <person name="Kun R.S."/>
            <person name="Lubbers R.J."/>
            <person name="Makela M.R."/>
            <person name="Barry K."/>
            <person name="Chovatia M."/>
            <person name="Clum A."/>
            <person name="Daum C."/>
            <person name="Haridas S."/>
            <person name="He G."/>
            <person name="LaButti K."/>
            <person name="Lipzen A."/>
            <person name="Mondo S."/>
            <person name="Riley R."/>
            <person name="Salamov A."/>
            <person name="Simmons B.A."/>
            <person name="Magnuson J.K."/>
            <person name="Henrissat B."/>
            <person name="Mortensen U.H."/>
            <person name="Larsen T.O."/>
            <person name="Devries R.P."/>
            <person name="Grigoriev I.V."/>
            <person name="Machida M."/>
            <person name="Baker S.E."/>
            <person name="Andersen M.R."/>
        </authorList>
    </citation>
    <scope>NUCLEOTIDE SEQUENCE</scope>
    <source>
        <strain evidence="1">CBS 117612</strain>
    </source>
</reference>
<organism evidence="1">
    <name type="scientific">Aspergillus arachidicola</name>
    <dbReference type="NCBI Taxonomy" id="656916"/>
    <lineage>
        <taxon>Eukaryota</taxon>
        <taxon>Fungi</taxon>
        <taxon>Dikarya</taxon>
        <taxon>Ascomycota</taxon>
        <taxon>Pezizomycotina</taxon>
        <taxon>Eurotiomycetes</taxon>
        <taxon>Eurotiomycetidae</taxon>
        <taxon>Eurotiales</taxon>
        <taxon>Aspergillaceae</taxon>
        <taxon>Aspergillus</taxon>
        <taxon>Aspergillus subgen. Circumdati</taxon>
    </lineage>
</organism>